<dbReference type="VEuPathDB" id="FungiDB:MFRU_036g00170"/>
<dbReference type="Proteomes" id="UP000322873">
    <property type="component" value="Unassembled WGS sequence"/>
</dbReference>
<feature type="region of interest" description="Disordered" evidence="1">
    <location>
        <begin position="201"/>
        <end position="274"/>
    </location>
</feature>
<gene>
    <name evidence="2" type="ORF">EYC84_011908</name>
</gene>
<reference evidence="2 3" key="1">
    <citation type="submission" date="2019-06" db="EMBL/GenBank/DDBJ databases">
        <title>Genome Sequence of the Brown Rot Fungal Pathogen Monilinia fructicola.</title>
        <authorList>
            <person name="De Miccolis Angelini R.M."/>
            <person name="Landi L."/>
            <person name="Abate D."/>
            <person name="Pollastro S."/>
            <person name="Romanazzi G."/>
            <person name="Faretra F."/>
        </authorList>
    </citation>
    <scope>NUCLEOTIDE SEQUENCE [LARGE SCALE GENOMIC DNA]</scope>
    <source>
        <strain evidence="2 3">Mfrc123</strain>
    </source>
</reference>
<feature type="compositionally biased region" description="Basic residues" evidence="1">
    <location>
        <begin position="215"/>
        <end position="251"/>
    </location>
</feature>
<dbReference type="AlphaFoldDB" id="A0A5M9J5G8"/>
<comment type="caution">
    <text evidence="2">The sequence shown here is derived from an EMBL/GenBank/DDBJ whole genome shotgun (WGS) entry which is preliminary data.</text>
</comment>
<keyword evidence="3" id="KW-1185">Reference proteome</keyword>
<evidence type="ECO:0000313" key="3">
    <source>
        <dbReference type="Proteomes" id="UP000322873"/>
    </source>
</evidence>
<evidence type="ECO:0000313" key="2">
    <source>
        <dbReference type="EMBL" id="KAA8563897.1"/>
    </source>
</evidence>
<proteinExistence type="predicted"/>
<organism evidence="2 3">
    <name type="scientific">Monilinia fructicola</name>
    <name type="common">Brown rot fungus</name>
    <name type="synonym">Ciboria fructicola</name>
    <dbReference type="NCBI Taxonomy" id="38448"/>
    <lineage>
        <taxon>Eukaryota</taxon>
        <taxon>Fungi</taxon>
        <taxon>Dikarya</taxon>
        <taxon>Ascomycota</taxon>
        <taxon>Pezizomycotina</taxon>
        <taxon>Leotiomycetes</taxon>
        <taxon>Helotiales</taxon>
        <taxon>Sclerotiniaceae</taxon>
        <taxon>Monilinia</taxon>
    </lineage>
</organism>
<evidence type="ECO:0000256" key="1">
    <source>
        <dbReference type="SAM" id="MobiDB-lite"/>
    </source>
</evidence>
<protein>
    <submittedName>
        <fullName evidence="2">Uncharacterized protein</fullName>
    </submittedName>
</protein>
<dbReference type="EMBL" id="VICG01000016">
    <property type="protein sequence ID" value="KAA8563897.1"/>
    <property type="molecule type" value="Genomic_DNA"/>
</dbReference>
<name>A0A5M9J5G8_MONFR</name>
<accession>A0A5M9J5G8</accession>
<sequence>MFVHTFNIIPKCVVQLSSQHWFSFGLTQGTAYTYSDGSSLFEYYISTVVYYEPSSFVSIYSSPQSEVFSTNSLEVLSSTSEEHSFYYDTNVPPVSAGTGFVWNTTPESSTILYTSGDGSSYYASSTTETPATLTSFDTFSSECPSATATSGFDDDDDEGEDAWDPELLEAMEYWVSAFNNTDVLSFDETITAAKQLANGDEYANSALPRRNPAAVKRKKRPASRTPKPKMPKSRTPRPKTPKHRPSPKPKHKCPEPKKSHVCPVPPRGPPTTHPRPYTWNDCARDFMEWLKNKVTVNIDL</sequence>
<feature type="compositionally biased region" description="Pro residues" evidence="1">
    <location>
        <begin position="263"/>
        <end position="273"/>
    </location>
</feature>